<gene>
    <name evidence="2" type="ORF">RBI02_08705</name>
</gene>
<sequence length="296" mass="31973">MQLTIASGKGGVGKSTITASLLYLLKDRYRLIAVDADAGAPNLGLLLGVEEWEEEREHFGARVARINTGSCIRCGICMEHCPYGSIYVDGEGNYVVNGLTCEGCNVCGLVCPVKGAISLEEVRSGVIRKATTRYGFPIISAQLDVGRPESGKLVTEEKEWAKKIMEELNLEHMIVDSAAGIGCQVIASLGGADVAILIAEPTPASLSDVQRAYRVVQHFREPVYLIINKADMNPGFTELRRWAESEGIPVLGEVPYDRAIPQSMGLLRPVVEAFPDSKASGALKEIARRIAEEILG</sequence>
<dbReference type="PROSITE" id="PS51379">
    <property type="entry name" value="4FE4S_FER_2"/>
    <property type="match status" value="2"/>
</dbReference>
<dbReference type="Proteomes" id="UP001245683">
    <property type="component" value="Unassembled WGS sequence"/>
</dbReference>
<keyword evidence="2" id="KW-0067">ATP-binding</keyword>
<dbReference type="PANTHER" id="PTHR43534">
    <property type="entry name" value="MIND SUPERFAMILY P-LOOP ATPASE CONTAINING AN INSERTED FERREDOXIN DOMAIN"/>
    <property type="match status" value="1"/>
</dbReference>
<dbReference type="PANTHER" id="PTHR43534:SF1">
    <property type="entry name" value="4FE-4S CLUSTER CONTAINING PARA FAMILY ATPASE PROTEIN"/>
    <property type="match status" value="1"/>
</dbReference>
<dbReference type="RefSeq" id="WP_315343042.1">
    <property type="nucleotide sequence ID" value="NZ_JAVDZE010000005.1"/>
</dbReference>
<dbReference type="Pfam" id="PF01656">
    <property type="entry name" value="CbiA"/>
    <property type="match status" value="1"/>
</dbReference>
<dbReference type="Pfam" id="PF00037">
    <property type="entry name" value="Fer4"/>
    <property type="match status" value="1"/>
</dbReference>
<protein>
    <submittedName>
        <fullName evidence="2">ATP-binding protein</fullName>
    </submittedName>
</protein>
<dbReference type="SUPFAM" id="SSF54862">
    <property type="entry name" value="4Fe-4S ferredoxins"/>
    <property type="match status" value="1"/>
</dbReference>
<dbReference type="InterPro" id="IPR017900">
    <property type="entry name" value="4Fe4S_Fe_S_CS"/>
</dbReference>
<dbReference type="Gene3D" id="3.40.50.300">
    <property type="entry name" value="P-loop containing nucleotide triphosphate hydrolases"/>
    <property type="match status" value="1"/>
</dbReference>
<dbReference type="PROSITE" id="PS00198">
    <property type="entry name" value="4FE4S_FER_1"/>
    <property type="match status" value="1"/>
</dbReference>
<proteinExistence type="predicted"/>
<dbReference type="InterPro" id="IPR027417">
    <property type="entry name" value="P-loop_NTPase"/>
</dbReference>
<keyword evidence="3" id="KW-1185">Reference proteome</keyword>
<accession>A0AAE4NXP3</accession>
<keyword evidence="2" id="KW-0547">Nucleotide-binding</keyword>
<dbReference type="AlphaFoldDB" id="A0AAE4NXP3"/>
<dbReference type="EMBL" id="JAVDZE010000005">
    <property type="protein sequence ID" value="MDV3104610.1"/>
    <property type="molecule type" value="Genomic_DNA"/>
</dbReference>
<comment type="caution">
    <text evidence="2">The sequence shown here is derived from an EMBL/GenBank/DDBJ whole genome shotgun (WGS) entry which is preliminary data.</text>
</comment>
<feature type="domain" description="4Fe-4S ferredoxin-type" evidence="1">
    <location>
        <begin position="92"/>
        <end position="122"/>
    </location>
</feature>
<organism evidence="2 3">
    <name type="scientific">Thermococcus waiotapuensis</name>
    <dbReference type="NCBI Taxonomy" id="90909"/>
    <lineage>
        <taxon>Archaea</taxon>
        <taxon>Methanobacteriati</taxon>
        <taxon>Methanobacteriota</taxon>
        <taxon>Thermococci</taxon>
        <taxon>Thermococcales</taxon>
        <taxon>Thermococcaceae</taxon>
        <taxon>Thermococcus</taxon>
    </lineage>
</organism>
<evidence type="ECO:0000313" key="3">
    <source>
        <dbReference type="Proteomes" id="UP001245683"/>
    </source>
</evidence>
<feature type="domain" description="4Fe-4S ferredoxin-type" evidence="1">
    <location>
        <begin position="62"/>
        <end position="91"/>
    </location>
</feature>
<dbReference type="InterPro" id="IPR002586">
    <property type="entry name" value="CobQ/CobB/MinD/ParA_Nub-bd_dom"/>
</dbReference>
<dbReference type="GO" id="GO:0005524">
    <property type="term" value="F:ATP binding"/>
    <property type="evidence" value="ECO:0007669"/>
    <property type="project" value="UniProtKB-KW"/>
</dbReference>
<dbReference type="SUPFAM" id="SSF52540">
    <property type="entry name" value="P-loop containing nucleoside triphosphate hydrolases"/>
    <property type="match status" value="1"/>
</dbReference>
<dbReference type="InterPro" id="IPR017896">
    <property type="entry name" value="4Fe4S_Fe-S-bd"/>
</dbReference>
<evidence type="ECO:0000259" key="1">
    <source>
        <dbReference type="PROSITE" id="PS51379"/>
    </source>
</evidence>
<dbReference type="Gene3D" id="3.30.70.20">
    <property type="match status" value="1"/>
</dbReference>
<dbReference type="GO" id="GO:0016491">
    <property type="term" value="F:oxidoreductase activity"/>
    <property type="evidence" value="ECO:0007669"/>
    <property type="project" value="UniProtKB-ARBA"/>
</dbReference>
<reference evidence="2 3" key="1">
    <citation type="submission" date="2023-08" db="EMBL/GenBank/DDBJ databases">
        <title>Draft genome sequence of Thermococcus waiotapuensis WT1T, a thermophilic sulphur-dependent archaeon from order Thermococcales.</title>
        <authorList>
            <person name="Manners S.H."/>
            <person name="Carere C.R."/>
            <person name="Dhami M.K."/>
            <person name="Dobson R.C.J."/>
            <person name="Stott M.B."/>
        </authorList>
    </citation>
    <scope>NUCLEOTIDE SEQUENCE [LARGE SCALE GENOMIC DNA]</scope>
    <source>
        <strain evidence="2 3">WT1</strain>
    </source>
</reference>
<name>A0AAE4NXP3_9EURY</name>
<evidence type="ECO:0000313" key="2">
    <source>
        <dbReference type="EMBL" id="MDV3104610.1"/>
    </source>
</evidence>